<gene>
    <name evidence="1" type="ORF">S101447_02455</name>
</gene>
<organism evidence="1 2">
    <name type="scientific">Acetobacter ascendens</name>
    <dbReference type="NCBI Taxonomy" id="481146"/>
    <lineage>
        <taxon>Bacteria</taxon>
        <taxon>Pseudomonadati</taxon>
        <taxon>Pseudomonadota</taxon>
        <taxon>Alphaproteobacteria</taxon>
        <taxon>Acetobacterales</taxon>
        <taxon>Acetobacteraceae</taxon>
        <taxon>Acetobacter</taxon>
    </lineage>
</organism>
<accession>A0A1Y0V549</accession>
<dbReference type="AlphaFoldDB" id="A0A1Y0V549"/>
<name>A0A1Y0V549_9PROT</name>
<dbReference type="Gene3D" id="3.40.50.1820">
    <property type="entry name" value="alpha/beta hydrolase"/>
    <property type="match status" value="1"/>
</dbReference>
<dbReference type="EMBL" id="CP021524">
    <property type="protein sequence ID" value="ARW11493.1"/>
    <property type="molecule type" value="Genomic_DNA"/>
</dbReference>
<reference evidence="1 2" key="1">
    <citation type="submission" date="2017-05" db="EMBL/GenBank/DDBJ databases">
        <title>Genome sequence of Acetobacter pasteurianus subsp. ascendens strain SRCM101447.</title>
        <authorList>
            <person name="Cho S.H."/>
        </authorList>
    </citation>
    <scope>NUCLEOTIDE SEQUENCE [LARGE SCALE GENOMIC DNA]</scope>
    <source>
        <strain evidence="1 2">SRCM101447</strain>
    </source>
</reference>
<dbReference type="SUPFAM" id="SSF53474">
    <property type="entry name" value="alpha/beta-Hydrolases"/>
    <property type="match status" value="1"/>
</dbReference>
<evidence type="ECO:0000313" key="1">
    <source>
        <dbReference type="EMBL" id="ARW11493.1"/>
    </source>
</evidence>
<dbReference type="InterPro" id="IPR029058">
    <property type="entry name" value="AB_hydrolase_fold"/>
</dbReference>
<protein>
    <recommendedName>
        <fullName evidence="3">Alpha/beta hydrolase</fullName>
    </recommendedName>
</protein>
<evidence type="ECO:0000313" key="2">
    <source>
        <dbReference type="Proteomes" id="UP000195633"/>
    </source>
</evidence>
<dbReference type="Proteomes" id="UP000195633">
    <property type="component" value="Chromosome"/>
</dbReference>
<sequence>MFPGGSGNIGLGKNGTIQHDHNFVVRTRRLWNRHGYAVVIPDTINHVNLRGQRSSATYARLIQNIVAFTHKEATAPVFLFGTSQGAIAAVNGSAHAVPKTIAGVVLSEAVSVMGGSKETVLSATPQKVAVPVLIVANRDDQCNIAPPQAAQQIASAMTASPKVQVFMVSGGITKSKKNCGSLTPHGYFGIENDVVGKVSAWLDTQPR</sequence>
<proteinExistence type="predicted"/>
<evidence type="ECO:0008006" key="3">
    <source>
        <dbReference type="Google" id="ProtNLM"/>
    </source>
</evidence>